<protein>
    <submittedName>
        <fullName evidence="1">Uncharacterized protein</fullName>
    </submittedName>
</protein>
<gene>
    <name evidence="1" type="ORF">J2Z48_000202</name>
</gene>
<evidence type="ECO:0000313" key="1">
    <source>
        <dbReference type="EMBL" id="MDQ0416044.1"/>
    </source>
</evidence>
<dbReference type="AlphaFoldDB" id="A0AAJ1TH68"/>
<organism evidence="1 2">
    <name type="scientific">Croceifilum oryzae</name>
    <dbReference type="NCBI Taxonomy" id="1553429"/>
    <lineage>
        <taxon>Bacteria</taxon>
        <taxon>Bacillati</taxon>
        <taxon>Bacillota</taxon>
        <taxon>Bacilli</taxon>
        <taxon>Bacillales</taxon>
        <taxon>Thermoactinomycetaceae</taxon>
        <taxon>Croceifilum</taxon>
    </lineage>
</organism>
<accession>A0AAJ1TH68</accession>
<reference evidence="1 2" key="1">
    <citation type="submission" date="2023-07" db="EMBL/GenBank/DDBJ databases">
        <title>Genomic Encyclopedia of Type Strains, Phase IV (KMG-IV): sequencing the most valuable type-strain genomes for metagenomic binning, comparative biology and taxonomic classification.</title>
        <authorList>
            <person name="Goeker M."/>
        </authorList>
    </citation>
    <scope>NUCLEOTIDE SEQUENCE [LARGE SCALE GENOMIC DNA]</scope>
    <source>
        <strain evidence="1 2">DSM 46876</strain>
    </source>
</reference>
<dbReference type="RefSeq" id="WP_307250124.1">
    <property type="nucleotide sequence ID" value="NZ_JAUSUV010000001.1"/>
</dbReference>
<evidence type="ECO:0000313" key="2">
    <source>
        <dbReference type="Proteomes" id="UP001238450"/>
    </source>
</evidence>
<dbReference type="EMBL" id="JAUSUV010000001">
    <property type="protein sequence ID" value="MDQ0416044.1"/>
    <property type="molecule type" value="Genomic_DNA"/>
</dbReference>
<proteinExistence type="predicted"/>
<sequence length="98" mass="10507">MNLPTDAIGIANPLLIANPLIIIVGDVGNPLIVIVAGTVNLPTIAVETAMNLLPAVQKIHVMIAKPKGLSYEGLFPFEDKIKKPPYVYGASHKYMISE</sequence>
<dbReference type="Proteomes" id="UP001238450">
    <property type="component" value="Unassembled WGS sequence"/>
</dbReference>
<name>A0AAJ1TH68_9BACL</name>
<keyword evidence="2" id="KW-1185">Reference proteome</keyword>
<comment type="caution">
    <text evidence="1">The sequence shown here is derived from an EMBL/GenBank/DDBJ whole genome shotgun (WGS) entry which is preliminary data.</text>
</comment>